<dbReference type="Proteomes" id="UP000004659">
    <property type="component" value="Unassembled WGS sequence"/>
</dbReference>
<evidence type="ECO:0000313" key="3">
    <source>
        <dbReference type="EMBL" id="EEZ31711.1"/>
    </source>
</evidence>
<sequence length="586" mass="64078">MVKRIRNRKQALLIAALPLLVFCGPPQAMAQDVSAARPAVLPLPGEAEGASIGSISVRLRQSSGNAERDAAAQEAARRITKSLDGSEFSAIEAGEIIAELIRQEAISDARFYLLPSASQTGVKLVFEIDATSGTKTKQEPTGLFLGDTSSFPVLYESNRAVLRTIIGAGLGGYSDVNAWFGRPDLFNGRNPLAGKLPGRSNTWNEGYLELGVGGAAQLGESNLYGFGAVTGMFSWTLGQDIFRDDDRGFLDFEKAYAGVLYVSPENRKNHFKFSAGRQAYTLNDGFLVNAVRGSTSAGERGGLYLGPRLTNDFSVLAQGAYDRWNYSAFFIDPNEVESLESDTTFLGANLRYNFTDKFSADTTLITIPNSKTQFSTPSGRLIPREGLNTVSGHLKWTSAFEMPGLWLEGELAHQFHPGEDVSAWAYYGTVGYLMKEIGWTPSLSYRYAYFSGDDPNSSRYERFDPLLSTGLGIWLQGVSFGKITTNSNLETHRVQFNVAPDERLNLTFDYYLLRTPQLNNLGSNPALSTLSSHDLGQELSLSARWSATKSLYLQALVSHAIPGTALRDIGADRNWTTFQVSLYGGF</sequence>
<reference evidence="3" key="1">
    <citation type="submission" date="2009-01" db="EMBL/GenBank/DDBJ databases">
        <title>The Genome Sequence of Brucella pinnipedialis M292/94/1.</title>
        <authorList>
            <consortium name="The Broad Institute Genome Sequencing Platform"/>
            <person name="Ward D."/>
            <person name="Young S.K."/>
            <person name="Kodira C.D."/>
            <person name="Zeng Q."/>
            <person name="Koehrsen M."/>
            <person name="Alvarado L."/>
            <person name="Berlin A."/>
            <person name="Borenstein D."/>
            <person name="Chen Z."/>
            <person name="Engels R."/>
            <person name="Freedman E."/>
            <person name="Gellesch M."/>
            <person name="Goldberg J."/>
            <person name="Griggs A."/>
            <person name="Gujja S."/>
            <person name="Heiman D."/>
            <person name="Hepburn T."/>
            <person name="Howarth C."/>
            <person name="Jen D."/>
            <person name="Larson L."/>
            <person name="Lewis B."/>
            <person name="Mehta T."/>
            <person name="Park D."/>
            <person name="Pearson M."/>
            <person name="Roberts A."/>
            <person name="Saif S."/>
            <person name="Shea T."/>
            <person name="Shenoy N."/>
            <person name="Sisk P."/>
            <person name="Stolte C."/>
            <person name="Sykes S."/>
            <person name="Walk T."/>
            <person name="White J."/>
            <person name="Yandava C."/>
            <person name="Whatmore A.M."/>
            <person name="Perrett L.L."/>
            <person name="O'Callaghan D."/>
            <person name="Nusbaum C."/>
            <person name="Galagan J."/>
            <person name="Birren B."/>
        </authorList>
    </citation>
    <scope>NUCLEOTIDE SEQUENCE [LARGE SCALE GENOMIC DNA]</scope>
    <source>
        <strain evidence="3">M292/94/1</strain>
    </source>
</reference>
<accession>A0A0E1X697</accession>
<feature type="domain" description="Alginate export" evidence="2">
    <location>
        <begin position="242"/>
        <end position="568"/>
    </location>
</feature>
<protein>
    <recommendedName>
        <fullName evidence="2">Alginate export domain-containing protein</fullName>
    </recommendedName>
</protein>
<evidence type="ECO:0000256" key="1">
    <source>
        <dbReference type="SAM" id="SignalP"/>
    </source>
</evidence>
<evidence type="ECO:0000259" key="2">
    <source>
        <dbReference type="Pfam" id="PF13372"/>
    </source>
</evidence>
<keyword evidence="1" id="KW-0732">Signal</keyword>
<feature type="chain" id="PRO_5002389204" description="Alginate export domain-containing protein" evidence="1">
    <location>
        <begin position="31"/>
        <end position="586"/>
    </location>
</feature>
<dbReference type="AlphaFoldDB" id="A0A0E1X697"/>
<name>A0A0E1X697_9HYPH</name>
<proteinExistence type="predicted"/>
<dbReference type="EMBL" id="EQ999546">
    <property type="protein sequence ID" value="EEZ31711.1"/>
    <property type="molecule type" value="Genomic_DNA"/>
</dbReference>
<gene>
    <name evidence="3" type="ORF">BALG_01831</name>
</gene>
<organism evidence="3">
    <name type="scientific">Brucella pinnipedialis M292/94/1</name>
    <dbReference type="NCBI Taxonomy" id="520462"/>
    <lineage>
        <taxon>Bacteria</taxon>
        <taxon>Pseudomonadati</taxon>
        <taxon>Pseudomonadota</taxon>
        <taxon>Alphaproteobacteria</taxon>
        <taxon>Hyphomicrobiales</taxon>
        <taxon>Brucellaceae</taxon>
        <taxon>Brucella/Ochrobactrum group</taxon>
        <taxon>Brucella</taxon>
    </lineage>
</organism>
<feature type="signal peptide" evidence="1">
    <location>
        <begin position="1"/>
        <end position="30"/>
    </location>
</feature>
<dbReference type="InterPro" id="IPR025388">
    <property type="entry name" value="Alginate_export_dom"/>
</dbReference>
<dbReference type="GeneID" id="45124933"/>
<dbReference type="HOGENOM" id="CLU_027062_0_0_5"/>
<dbReference type="RefSeq" id="WP_006013429.1">
    <property type="nucleotide sequence ID" value="NZ_EQ999546.1"/>
</dbReference>
<dbReference type="Pfam" id="PF13372">
    <property type="entry name" value="Alginate_exp"/>
    <property type="match status" value="1"/>
</dbReference>